<feature type="transmembrane region" description="Helical" evidence="13">
    <location>
        <begin position="92"/>
        <end position="113"/>
    </location>
</feature>
<evidence type="ECO:0000256" key="8">
    <source>
        <dbReference type="ARBA" id="ARBA00022970"/>
    </source>
</evidence>
<comment type="similarity">
    <text evidence="3">Belongs to the amino acid/polyamine transporter 2 family. Amino acid/auxin permease (AAAP) (TC 2.A.18.1) subfamily.</text>
</comment>
<evidence type="ECO:0000256" key="10">
    <source>
        <dbReference type="ARBA" id="ARBA00023136"/>
    </source>
</evidence>
<evidence type="ECO:0000256" key="13">
    <source>
        <dbReference type="SAM" id="Phobius"/>
    </source>
</evidence>
<dbReference type="Pfam" id="PF01490">
    <property type="entry name" value="Aa_trans"/>
    <property type="match status" value="1"/>
</dbReference>
<feature type="transmembrane region" description="Helical" evidence="13">
    <location>
        <begin position="125"/>
        <end position="143"/>
    </location>
</feature>
<keyword evidence="8" id="KW-0029">Amino-acid transport</keyword>
<dbReference type="AlphaFoldDB" id="A0A1S3EIV8"/>
<feature type="transmembrane region" description="Helical" evidence="13">
    <location>
        <begin position="65"/>
        <end position="86"/>
    </location>
</feature>
<reference evidence="15" key="1">
    <citation type="journal article" date="2013" name="Nat. Biotechnol.">
        <title>Draft genome sequence of chickpea (Cicer arietinum) provides a resource for trait improvement.</title>
        <authorList>
            <person name="Varshney R.K."/>
            <person name="Song C."/>
            <person name="Saxena R.K."/>
            <person name="Azam S."/>
            <person name="Yu S."/>
            <person name="Sharpe A.G."/>
            <person name="Cannon S."/>
            <person name="Baek J."/>
            <person name="Rosen B.D."/>
            <person name="Tar'an B."/>
            <person name="Millan T."/>
            <person name="Zhang X."/>
            <person name="Ramsay L.D."/>
            <person name="Iwata A."/>
            <person name="Wang Y."/>
            <person name="Nelson W."/>
            <person name="Farmer A.D."/>
            <person name="Gaur P.M."/>
            <person name="Soderlund C."/>
            <person name="Penmetsa R.V."/>
            <person name="Xu C."/>
            <person name="Bharti A.K."/>
            <person name="He W."/>
            <person name="Winter P."/>
            <person name="Zhao S."/>
            <person name="Hane J.K."/>
            <person name="Carrasquilla-Garcia N."/>
            <person name="Condie J.A."/>
            <person name="Upadhyaya H.D."/>
            <person name="Luo M.C."/>
            <person name="Thudi M."/>
            <person name="Gowda C.L."/>
            <person name="Singh N.P."/>
            <person name="Lichtenzveig J."/>
            <person name="Gali K.K."/>
            <person name="Rubio J."/>
            <person name="Nadarajan N."/>
            <person name="Dolezel J."/>
            <person name="Bansal K.C."/>
            <person name="Xu X."/>
            <person name="Edwards D."/>
            <person name="Zhang G."/>
            <person name="Kahl G."/>
            <person name="Gil J."/>
            <person name="Singh K.B."/>
            <person name="Datta S.K."/>
            <person name="Jackson S.A."/>
            <person name="Wang J."/>
            <person name="Cook D.R."/>
        </authorList>
    </citation>
    <scope>NUCLEOTIDE SEQUENCE [LARGE SCALE GENOMIC DNA]</scope>
    <source>
        <strain evidence="15">cv. CDC Frontier</strain>
    </source>
</reference>
<reference evidence="16" key="2">
    <citation type="submission" date="2025-08" db="UniProtKB">
        <authorList>
            <consortium name="RefSeq"/>
        </authorList>
    </citation>
    <scope>IDENTIFICATION</scope>
    <source>
        <tissue evidence="16">Etiolated seedlings</tissue>
    </source>
</reference>
<comment type="function">
    <text evidence="12">Carrier protein involved in proton-driven auxin influx. Mediates the formation of auxin gradient from developing leaves (site of auxin biosynthesis) to tips by contributing to the loading of auxin in vascular tissues and facilitating acropetal (base to tip) auxin transport within inner tissues of the root apex, and basipetal (tip to base) auxin transport within outer tissues of the root apex. May be involved in lateral roots and nodules formation.</text>
</comment>
<evidence type="ECO:0000256" key="9">
    <source>
        <dbReference type="ARBA" id="ARBA00022989"/>
    </source>
</evidence>
<dbReference type="GO" id="GO:0009734">
    <property type="term" value="P:auxin-activated signaling pathway"/>
    <property type="evidence" value="ECO:0007669"/>
    <property type="project" value="UniProtKB-KW"/>
</dbReference>
<accession>A0A1S3EIV8</accession>
<evidence type="ECO:0000313" key="15">
    <source>
        <dbReference type="Proteomes" id="UP000087171"/>
    </source>
</evidence>
<name>A0A1S3EIV8_CICAR</name>
<evidence type="ECO:0000256" key="11">
    <source>
        <dbReference type="ARBA" id="ARBA00023294"/>
    </source>
</evidence>
<keyword evidence="4" id="KW-0813">Transport</keyword>
<gene>
    <name evidence="16" type="primary">LOC101491291</name>
</gene>
<dbReference type="GO" id="GO:0015293">
    <property type="term" value="F:symporter activity"/>
    <property type="evidence" value="ECO:0007669"/>
    <property type="project" value="UniProtKB-KW"/>
</dbReference>
<feature type="transmembrane region" description="Helical" evidence="13">
    <location>
        <begin position="20"/>
        <end position="44"/>
    </location>
</feature>
<sequence>MFGKSVDDNILITLEKPTWLIAMRNMFVVIHVIGSYQIYAMTMFDMIKTLLVKLLNVEPTKILRFIIRNAYAAAFTMFIAITFHFFGGLLGFFFGGFAFSPTTYFLPCVMWLLIYKPKRFSLSLWWNYICIVFGVFLMVFAPIEGL</sequence>
<dbReference type="RefSeq" id="XP_012574881.1">
    <property type="nucleotide sequence ID" value="XM_012719427.1"/>
</dbReference>
<evidence type="ECO:0000256" key="7">
    <source>
        <dbReference type="ARBA" id="ARBA00022847"/>
    </source>
</evidence>
<keyword evidence="11" id="KW-0927">Auxin signaling pathway</keyword>
<evidence type="ECO:0000259" key="14">
    <source>
        <dbReference type="Pfam" id="PF01490"/>
    </source>
</evidence>
<dbReference type="GO" id="GO:0006865">
    <property type="term" value="P:amino acid transport"/>
    <property type="evidence" value="ECO:0007669"/>
    <property type="project" value="UniProtKB-KW"/>
</dbReference>
<dbReference type="InterPro" id="IPR013057">
    <property type="entry name" value="AA_transpt_TM"/>
</dbReference>
<organism evidence="15 16">
    <name type="scientific">Cicer arietinum</name>
    <name type="common">Chickpea</name>
    <name type="synonym">Garbanzo</name>
    <dbReference type="NCBI Taxonomy" id="3827"/>
    <lineage>
        <taxon>Eukaryota</taxon>
        <taxon>Viridiplantae</taxon>
        <taxon>Streptophyta</taxon>
        <taxon>Embryophyta</taxon>
        <taxon>Tracheophyta</taxon>
        <taxon>Spermatophyta</taxon>
        <taxon>Magnoliopsida</taxon>
        <taxon>eudicotyledons</taxon>
        <taxon>Gunneridae</taxon>
        <taxon>Pentapetalae</taxon>
        <taxon>rosids</taxon>
        <taxon>fabids</taxon>
        <taxon>Fabales</taxon>
        <taxon>Fabaceae</taxon>
        <taxon>Papilionoideae</taxon>
        <taxon>50 kb inversion clade</taxon>
        <taxon>NPAAA clade</taxon>
        <taxon>Hologalegina</taxon>
        <taxon>IRL clade</taxon>
        <taxon>Cicereae</taxon>
        <taxon>Cicer</taxon>
    </lineage>
</organism>
<proteinExistence type="inferred from homology"/>
<dbReference type="STRING" id="3827.A0A1S3EIV8"/>
<keyword evidence="6 13" id="KW-0812">Transmembrane</keyword>
<evidence type="ECO:0000256" key="2">
    <source>
        <dbReference type="ARBA" id="ARBA00004236"/>
    </source>
</evidence>
<evidence type="ECO:0000256" key="4">
    <source>
        <dbReference type="ARBA" id="ARBA00022448"/>
    </source>
</evidence>
<dbReference type="GO" id="GO:0005886">
    <property type="term" value="C:plasma membrane"/>
    <property type="evidence" value="ECO:0007669"/>
    <property type="project" value="UniProtKB-SubCell"/>
</dbReference>
<dbReference type="Proteomes" id="UP000087171">
    <property type="component" value="Chromosome Ca1"/>
</dbReference>
<keyword evidence="15" id="KW-1185">Reference proteome</keyword>
<keyword evidence="5" id="KW-1003">Cell membrane</keyword>
<dbReference type="OrthoDB" id="40134at2759"/>
<dbReference type="KEGG" id="cam:101491291"/>
<evidence type="ECO:0000256" key="1">
    <source>
        <dbReference type="ARBA" id="ARBA00004127"/>
    </source>
</evidence>
<protein>
    <submittedName>
        <fullName evidence="16">Lysine histidine transporter 1-like</fullName>
    </submittedName>
</protein>
<dbReference type="GO" id="GO:0012505">
    <property type="term" value="C:endomembrane system"/>
    <property type="evidence" value="ECO:0007669"/>
    <property type="project" value="UniProtKB-SubCell"/>
</dbReference>
<feature type="domain" description="Amino acid transporter transmembrane" evidence="14">
    <location>
        <begin position="1"/>
        <end position="141"/>
    </location>
</feature>
<evidence type="ECO:0000256" key="6">
    <source>
        <dbReference type="ARBA" id="ARBA00022692"/>
    </source>
</evidence>
<evidence type="ECO:0000256" key="12">
    <source>
        <dbReference type="ARBA" id="ARBA00045588"/>
    </source>
</evidence>
<keyword evidence="9 13" id="KW-1133">Transmembrane helix</keyword>
<evidence type="ECO:0000313" key="16">
    <source>
        <dbReference type="RefSeq" id="XP_012574881.1"/>
    </source>
</evidence>
<dbReference type="GeneID" id="101491291"/>
<comment type="subcellular location">
    <subcellularLocation>
        <location evidence="2">Cell membrane</location>
    </subcellularLocation>
    <subcellularLocation>
        <location evidence="1">Endomembrane system</location>
        <topology evidence="1">Multi-pass membrane protein</topology>
    </subcellularLocation>
</comment>
<dbReference type="PANTHER" id="PTHR48017">
    <property type="entry name" value="OS05G0424000 PROTEIN-RELATED"/>
    <property type="match status" value="1"/>
</dbReference>
<evidence type="ECO:0000256" key="5">
    <source>
        <dbReference type="ARBA" id="ARBA00022475"/>
    </source>
</evidence>
<evidence type="ECO:0000256" key="3">
    <source>
        <dbReference type="ARBA" id="ARBA00005590"/>
    </source>
</evidence>
<keyword evidence="10 13" id="KW-0472">Membrane</keyword>
<keyword evidence="7" id="KW-0769">Symport</keyword>